<organism evidence="2 3">
    <name type="scientific">Pythium insidiosum</name>
    <name type="common">Pythiosis disease agent</name>
    <dbReference type="NCBI Taxonomy" id="114742"/>
    <lineage>
        <taxon>Eukaryota</taxon>
        <taxon>Sar</taxon>
        <taxon>Stramenopiles</taxon>
        <taxon>Oomycota</taxon>
        <taxon>Peronosporomycetes</taxon>
        <taxon>Pythiales</taxon>
        <taxon>Pythiaceae</taxon>
        <taxon>Pythium</taxon>
    </lineage>
</organism>
<feature type="region of interest" description="Disordered" evidence="1">
    <location>
        <begin position="1"/>
        <end position="25"/>
    </location>
</feature>
<dbReference type="AlphaFoldDB" id="A0AAD5LBQ2"/>
<reference evidence="2" key="1">
    <citation type="submission" date="2021-12" db="EMBL/GenBank/DDBJ databases">
        <title>Prjna785345.</title>
        <authorList>
            <person name="Rujirawat T."/>
            <person name="Krajaejun T."/>
        </authorList>
    </citation>
    <scope>NUCLEOTIDE SEQUENCE</scope>
    <source>
        <strain evidence="2">Pi057C3</strain>
    </source>
</reference>
<name>A0AAD5LBQ2_PYTIN</name>
<feature type="compositionally biased region" description="Polar residues" evidence="1">
    <location>
        <begin position="631"/>
        <end position="651"/>
    </location>
</feature>
<dbReference type="Gene3D" id="3.30.530.20">
    <property type="match status" value="1"/>
</dbReference>
<gene>
    <name evidence="2" type="ORF">P43SY_004611</name>
</gene>
<dbReference type="Proteomes" id="UP001209570">
    <property type="component" value="Unassembled WGS sequence"/>
</dbReference>
<comment type="caution">
    <text evidence="2">The sequence shown here is derived from an EMBL/GenBank/DDBJ whole genome shotgun (WGS) entry which is preliminary data.</text>
</comment>
<evidence type="ECO:0000313" key="2">
    <source>
        <dbReference type="EMBL" id="KAJ0393207.1"/>
    </source>
</evidence>
<feature type="compositionally biased region" description="Polar residues" evidence="1">
    <location>
        <begin position="526"/>
        <end position="541"/>
    </location>
</feature>
<dbReference type="EMBL" id="JAKCXM010000517">
    <property type="protein sequence ID" value="KAJ0393207.1"/>
    <property type="molecule type" value="Genomic_DNA"/>
</dbReference>
<accession>A0AAD5LBQ2</accession>
<evidence type="ECO:0000313" key="3">
    <source>
        <dbReference type="Proteomes" id="UP001209570"/>
    </source>
</evidence>
<feature type="compositionally biased region" description="Polar residues" evidence="1">
    <location>
        <begin position="1"/>
        <end position="15"/>
    </location>
</feature>
<sequence length="689" mass="77171">MTNRIHQPNYSSAPAPTSAPMLPREQRVRRDGLPVLRLTEYQTAQLRLIEKRLLEQYLERYESLVFHQNRTVDPLAWKCTRQAQGIRVYKRRSRQPLAEQTEPMMLVFGTIEGTLEDVLYGSLWNSRDERAMRTYYTKDNVIDAAVLFSVEKPSAMDPFRTLAVKWSLMRSGGTATSMMVKDRDFVFLGGTGMIRTTNDERIGYEIRHSLKIPSFPPIGDSSIVRGEVLSCSFFRQLRGGHVEVCHQLSYFAGGDLLSVLAWNHASDVCIGFSNIIECSFTKKLVRAVQWTTARGPANSQLPSSTVEQQDRRCGMCAQLVAGTPRSCALCHHWVCTQCGVKKETFPPLHGRPALTRCFCKTCLSHVLRNDPTLYALREIEEFEQRFAQECIRSDEIGVMTPVIPTATAPRPAASSTTRRHSVTLMTQSKHPNSHVLVQRDSQADIDALAPRTRRRQVSEPPARVMPPPSRTQFHEAPPRHPSFKTSENSGRQRFDQSDEYGSVDTDEARDHFDHENAPPNRLPTRGPTQILRSQPATQQPLMGSARSIATRATRAASDAGGEIMLRSDTRETKWRARASTIVTTAPASAPPSSEPLQPSPYQLPSRAPPPPPPVTDASSTMVQARPRQHTMPVTRQPTSNPSGDDSQQQPNRPRDVNDMLEELCAIARETYDLTSTTTTSMRATIHHSG</sequence>
<dbReference type="InterPro" id="IPR023393">
    <property type="entry name" value="START-like_dom_sf"/>
</dbReference>
<feature type="region of interest" description="Disordered" evidence="1">
    <location>
        <begin position="405"/>
        <end position="547"/>
    </location>
</feature>
<dbReference type="InterPro" id="IPR052727">
    <property type="entry name" value="Rab4/Rab5_effector"/>
</dbReference>
<feature type="compositionally biased region" description="Basic and acidic residues" evidence="1">
    <location>
        <begin position="506"/>
        <end position="516"/>
    </location>
</feature>
<dbReference type="PANTHER" id="PTHR13510">
    <property type="entry name" value="FYVE-FINGER-CONTAINING RAB5 EFFECTOR PROTEIN RABENOSYN-5-RELATED"/>
    <property type="match status" value="1"/>
</dbReference>
<proteinExistence type="predicted"/>
<protein>
    <recommendedName>
        <fullName evidence="4">FYVE-type domain-containing protein</fullName>
    </recommendedName>
</protein>
<evidence type="ECO:0000256" key="1">
    <source>
        <dbReference type="SAM" id="MobiDB-lite"/>
    </source>
</evidence>
<dbReference type="PANTHER" id="PTHR13510:SF44">
    <property type="entry name" value="RABENOSYN-5"/>
    <property type="match status" value="1"/>
</dbReference>
<feature type="region of interest" description="Disordered" evidence="1">
    <location>
        <begin position="583"/>
        <end position="654"/>
    </location>
</feature>
<evidence type="ECO:0008006" key="4">
    <source>
        <dbReference type="Google" id="ProtNLM"/>
    </source>
</evidence>
<feature type="compositionally biased region" description="Low complexity" evidence="1">
    <location>
        <begin position="594"/>
        <end position="605"/>
    </location>
</feature>
<keyword evidence="3" id="KW-1185">Reference proteome</keyword>
<feature type="compositionally biased region" description="Low complexity" evidence="1">
    <location>
        <begin position="405"/>
        <end position="416"/>
    </location>
</feature>